<protein>
    <submittedName>
        <fullName evidence="1">Uncharacterized protein</fullName>
    </submittedName>
</protein>
<evidence type="ECO:0000313" key="1">
    <source>
        <dbReference type="EMBL" id="KAI4368600.1"/>
    </source>
</evidence>
<keyword evidence="2" id="KW-1185">Reference proteome</keyword>
<name>A0ACB9QQ85_9MYRT</name>
<proteinExistence type="predicted"/>
<dbReference type="EMBL" id="CM042884">
    <property type="protein sequence ID" value="KAI4368600.1"/>
    <property type="molecule type" value="Genomic_DNA"/>
</dbReference>
<accession>A0ACB9QQ85</accession>
<evidence type="ECO:0000313" key="2">
    <source>
        <dbReference type="Proteomes" id="UP001057402"/>
    </source>
</evidence>
<sequence length="515" mass="59092">MALRCLRLLLAVAILLASSCFCKGEVSATWNHCYDTAVFNRSSFPVGFVFGTASAAYQYEGAAKEDGKGPSMWDYYTHNHPEKIVDRSTGDVALDQYHRYKEDIRILKDMNLDAYRLSISWPRILPTGHLRDGVNKKGVDHYNNLINELLANGIQPYVTLFHWDIPQALQEEYGGFLSERVVEDYKDFVNVCFKEFGDRVKHWITMNEPYIFAYMGYGSGSQAPGRCSAWQNLNCTGGDSAIEPYLVNHHLILAHATAVRLYKEKYQASQKGTIGVTLYTNWIIPYSKSPRDKAAALRVIDFVLGWFLHPITYGDYPRTMRALVGKRLPTFTEEQSKFVKGTYEFIGINYYSANYAAHSDRSNVPPSVVTDPHSNQTTERNGIPLGPVAASSWLYVYPRGLWNLMLYLKKYYNNPIIYITENGIDEANNTTLPLEKQLADENRISYYYGHLQYLKKAIDDGARVKGFFAWTFLDDMEWGSGYTVRFGLNYVDFQNGLKRYPKHSAIWFKNFLRKY</sequence>
<dbReference type="Proteomes" id="UP001057402">
    <property type="component" value="Chromosome 5"/>
</dbReference>
<comment type="caution">
    <text evidence="1">The sequence shown here is derived from an EMBL/GenBank/DDBJ whole genome shotgun (WGS) entry which is preliminary data.</text>
</comment>
<organism evidence="1 2">
    <name type="scientific">Melastoma candidum</name>
    <dbReference type="NCBI Taxonomy" id="119954"/>
    <lineage>
        <taxon>Eukaryota</taxon>
        <taxon>Viridiplantae</taxon>
        <taxon>Streptophyta</taxon>
        <taxon>Embryophyta</taxon>
        <taxon>Tracheophyta</taxon>
        <taxon>Spermatophyta</taxon>
        <taxon>Magnoliopsida</taxon>
        <taxon>eudicotyledons</taxon>
        <taxon>Gunneridae</taxon>
        <taxon>Pentapetalae</taxon>
        <taxon>rosids</taxon>
        <taxon>malvids</taxon>
        <taxon>Myrtales</taxon>
        <taxon>Melastomataceae</taxon>
        <taxon>Melastomatoideae</taxon>
        <taxon>Melastomateae</taxon>
        <taxon>Melastoma</taxon>
    </lineage>
</organism>
<reference evidence="2" key="1">
    <citation type="journal article" date="2023" name="Front. Plant Sci.">
        <title>Chromosomal-level genome assembly of Melastoma candidum provides insights into trichome evolution.</title>
        <authorList>
            <person name="Zhong Y."/>
            <person name="Wu W."/>
            <person name="Sun C."/>
            <person name="Zou P."/>
            <person name="Liu Y."/>
            <person name="Dai S."/>
            <person name="Zhou R."/>
        </authorList>
    </citation>
    <scope>NUCLEOTIDE SEQUENCE [LARGE SCALE GENOMIC DNA]</scope>
</reference>
<gene>
    <name evidence="1" type="ORF">MLD38_017143</name>
</gene>